<reference evidence="4 5" key="1">
    <citation type="submission" date="2018-05" db="EMBL/GenBank/DDBJ databases">
        <title>Genomic Encyclopedia of Type Strains, Phase III (KMG-III): the genomes of soil and plant-associated and newly described type strains.</title>
        <authorList>
            <person name="Whitman W."/>
        </authorList>
    </citation>
    <scope>NUCLEOTIDE SEQUENCE [LARGE SCALE GENOMIC DNA]</scope>
    <source>
        <strain evidence="4 5">CECT 5696</strain>
    </source>
</reference>
<dbReference type="Proteomes" id="UP000246635">
    <property type="component" value="Unassembled WGS sequence"/>
</dbReference>
<dbReference type="InterPro" id="IPR039532">
    <property type="entry name" value="TetR_C_Firmicutes"/>
</dbReference>
<dbReference type="InterPro" id="IPR009057">
    <property type="entry name" value="Homeodomain-like_sf"/>
</dbReference>
<dbReference type="PANTHER" id="PTHR43479">
    <property type="entry name" value="ACREF/ENVCD OPERON REPRESSOR-RELATED"/>
    <property type="match status" value="1"/>
</dbReference>
<evidence type="ECO:0000256" key="2">
    <source>
        <dbReference type="PROSITE-ProRule" id="PRU00335"/>
    </source>
</evidence>
<dbReference type="GO" id="GO:0003677">
    <property type="term" value="F:DNA binding"/>
    <property type="evidence" value="ECO:0007669"/>
    <property type="project" value="UniProtKB-UniRule"/>
</dbReference>
<dbReference type="PROSITE" id="PS50977">
    <property type="entry name" value="HTH_TETR_2"/>
    <property type="match status" value="1"/>
</dbReference>
<dbReference type="InterPro" id="IPR001647">
    <property type="entry name" value="HTH_TetR"/>
</dbReference>
<dbReference type="EMBL" id="QGTQ01000001">
    <property type="protein sequence ID" value="PWW08788.1"/>
    <property type="molecule type" value="Genomic_DNA"/>
</dbReference>
<dbReference type="SUPFAM" id="SSF46689">
    <property type="entry name" value="Homeodomain-like"/>
    <property type="match status" value="1"/>
</dbReference>
<keyword evidence="1 2" id="KW-0238">DNA-binding</keyword>
<gene>
    <name evidence="4" type="ORF">DFQ01_101514</name>
</gene>
<evidence type="ECO:0000313" key="4">
    <source>
        <dbReference type="EMBL" id="PWW08788.1"/>
    </source>
</evidence>
<organism evidence="4 5">
    <name type="scientific">Paenibacillus cellulosilyticus</name>
    <dbReference type="NCBI Taxonomy" id="375489"/>
    <lineage>
        <taxon>Bacteria</taxon>
        <taxon>Bacillati</taxon>
        <taxon>Bacillota</taxon>
        <taxon>Bacilli</taxon>
        <taxon>Bacillales</taxon>
        <taxon>Paenibacillaceae</taxon>
        <taxon>Paenibacillus</taxon>
    </lineage>
</organism>
<evidence type="ECO:0000256" key="1">
    <source>
        <dbReference type="ARBA" id="ARBA00023125"/>
    </source>
</evidence>
<name>A0A2V2Z0J3_9BACL</name>
<dbReference type="RefSeq" id="WP_110042291.1">
    <property type="nucleotide sequence ID" value="NZ_CP054613.1"/>
</dbReference>
<evidence type="ECO:0000259" key="3">
    <source>
        <dbReference type="PROSITE" id="PS50977"/>
    </source>
</evidence>
<accession>A0A2V2Z0J3</accession>
<comment type="caution">
    <text evidence="4">The sequence shown here is derived from an EMBL/GenBank/DDBJ whole genome shotgun (WGS) entry which is preliminary data.</text>
</comment>
<evidence type="ECO:0000313" key="5">
    <source>
        <dbReference type="Proteomes" id="UP000246635"/>
    </source>
</evidence>
<dbReference type="Pfam" id="PF14278">
    <property type="entry name" value="TetR_C_8"/>
    <property type="match status" value="1"/>
</dbReference>
<feature type="domain" description="HTH tetR-type" evidence="3">
    <location>
        <begin position="8"/>
        <end position="68"/>
    </location>
</feature>
<keyword evidence="5" id="KW-1185">Reference proteome</keyword>
<sequence length="185" mass="21669">MNESRKVKYTRRVIKESFLQLLLEKSIGKITIAEICQLADIHRGTFYQHYHDVYQLLESIENELFEKFKEMQLMQENSISSDASAAITLINNERDTCRAILGKFGDTKFLKRILDLYRQSSYNKYGKNGVKEEDFHFIYTYFTSGCIGVISSWVESGYQEQPEKIMRYIERLSQLGVSGFINKQI</sequence>
<proteinExistence type="predicted"/>
<feature type="DNA-binding region" description="H-T-H motif" evidence="2">
    <location>
        <begin position="31"/>
        <end position="50"/>
    </location>
</feature>
<dbReference type="InterPro" id="IPR050624">
    <property type="entry name" value="HTH-type_Tx_Regulator"/>
</dbReference>
<dbReference type="AlphaFoldDB" id="A0A2V2Z0J3"/>
<dbReference type="OrthoDB" id="9810250at2"/>
<dbReference type="Gene3D" id="1.10.357.10">
    <property type="entry name" value="Tetracycline Repressor, domain 2"/>
    <property type="match status" value="1"/>
</dbReference>
<dbReference type="PANTHER" id="PTHR43479:SF7">
    <property type="entry name" value="TETR-FAMILY TRANSCRIPTIONAL REGULATOR"/>
    <property type="match status" value="1"/>
</dbReference>
<protein>
    <submittedName>
        <fullName evidence="4">TetR family transcriptional regulator</fullName>
    </submittedName>
</protein>